<dbReference type="AlphaFoldDB" id="A0A395TAI3"/>
<evidence type="ECO:0000313" key="3">
    <source>
        <dbReference type="Proteomes" id="UP000266234"/>
    </source>
</evidence>
<evidence type="ECO:0000313" key="2">
    <source>
        <dbReference type="EMBL" id="RGP81439.1"/>
    </source>
</evidence>
<dbReference type="Proteomes" id="UP000266234">
    <property type="component" value="Unassembled WGS sequence"/>
</dbReference>
<evidence type="ECO:0008006" key="4">
    <source>
        <dbReference type="Google" id="ProtNLM"/>
    </source>
</evidence>
<proteinExistence type="predicted"/>
<feature type="signal peptide" evidence="1">
    <location>
        <begin position="1"/>
        <end position="20"/>
    </location>
</feature>
<dbReference type="EMBL" id="PXOG01000011">
    <property type="protein sequence ID" value="RGP81439.1"/>
    <property type="molecule type" value="Genomic_DNA"/>
</dbReference>
<dbReference type="OrthoDB" id="4899074at2759"/>
<gene>
    <name evidence="2" type="ORF">FLONG3_584</name>
</gene>
<keyword evidence="3" id="KW-1185">Reference proteome</keyword>
<sequence length="389" mass="41140">MKTSFFSATLLPLLAAFARAADDDGVTCQTELGTKSIAKVKTDTVTKTSSARPTTTVTVTPTETKEVGRWSTVTEFTTKTYTVTGKGDTDTLSVTSTLFKVATVTVTATATTTSTKTGTVKSTSTTQVATTAGFKFIQDTVNSAGFSNPSRLLARKPRAPPINKPGLKAFAFPSKVHCTEFVPNTETKTVKKTGKPITVSVMQTTTTTKQIPITTTIVPDDVSVTKVSTLTMKVTTYSTTWSTTTKSATATKTKVISGPTEFAACQPENMFGPNFNSGGTGYFVTNVLNNGPGIPSDFQIVANGASSAEECCTSCMQFAGCETWTFRAQNRNCFLLFHAGATCKTQANHPNYFMSKKGSDNGSGFVVGNGNCGYTYSGNSDGSLFSVDL</sequence>
<evidence type="ECO:0000256" key="1">
    <source>
        <dbReference type="SAM" id="SignalP"/>
    </source>
</evidence>
<dbReference type="Gene3D" id="3.50.4.10">
    <property type="entry name" value="Hepatocyte Growth Factor"/>
    <property type="match status" value="1"/>
</dbReference>
<protein>
    <recommendedName>
        <fullName evidence="4">Apple domain-containing protein</fullName>
    </recommendedName>
</protein>
<feature type="chain" id="PRO_5017236319" description="Apple domain-containing protein" evidence="1">
    <location>
        <begin position="21"/>
        <end position="389"/>
    </location>
</feature>
<comment type="caution">
    <text evidence="2">The sequence shown here is derived from an EMBL/GenBank/DDBJ whole genome shotgun (WGS) entry which is preliminary data.</text>
</comment>
<name>A0A395TAI3_9HYPO</name>
<reference evidence="2 3" key="1">
    <citation type="journal article" date="2018" name="PLoS Pathog.">
        <title>Evolution of structural diversity of trichothecenes, a family of toxins produced by plant pathogenic and entomopathogenic fungi.</title>
        <authorList>
            <person name="Proctor R.H."/>
            <person name="McCormick S.P."/>
            <person name="Kim H.S."/>
            <person name="Cardoza R.E."/>
            <person name="Stanley A.M."/>
            <person name="Lindo L."/>
            <person name="Kelly A."/>
            <person name="Brown D.W."/>
            <person name="Lee T."/>
            <person name="Vaughan M.M."/>
            <person name="Alexander N.J."/>
            <person name="Busman M."/>
            <person name="Gutierrez S."/>
        </authorList>
    </citation>
    <scope>NUCLEOTIDE SEQUENCE [LARGE SCALE GENOMIC DNA]</scope>
    <source>
        <strain evidence="2 3">NRRL 20695</strain>
    </source>
</reference>
<keyword evidence="1" id="KW-0732">Signal</keyword>
<organism evidence="2 3">
    <name type="scientific">Fusarium longipes</name>
    <dbReference type="NCBI Taxonomy" id="694270"/>
    <lineage>
        <taxon>Eukaryota</taxon>
        <taxon>Fungi</taxon>
        <taxon>Dikarya</taxon>
        <taxon>Ascomycota</taxon>
        <taxon>Pezizomycotina</taxon>
        <taxon>Sordariomycetes</taxon>
        <taxon>Hypocreomycetidae</taxon>
        <taxon>Hypocreales</taxon>
        <taxon>Nectriaceae</taxon>
        <taxon>Fusarium</taxon>
    </lineage>
</organism>
<accession>A0A395TAI3</accession>
<dbReference type="STRING" id="694270.A0A395TAI3"/>